<accession>A0A154W606</accession>
<reference evidence="2 3" key="1">
    <citation type="submission" date="2015-12" db="EMBL/GenBank/DDBJ databases">
        <title>Genome sequence of Oceanibaculum pacificum MCCC 1A02656.</title>
        <authorList>
            <person name="Lu L."/>
            <person name="Lai Q."/>
            <person name="Shao Z."/>
            <person name="Qian P."/>
        </authorList>
    </citation>
    <scope>NUCLEOTIDE SEQUENCE [LARGE SCALE GENOMIC DNA]</scope>
    <source>
        <strain evidence="2 3">MCCC 1A02656</strain>
    </source>
</reference>
<dbReference type="SMART" id="SM00471">
    <property type="entry name" value="HDc"/>
    <property type="match status" value="1"/>
</dbReference>
<protein>
    <recommendedName>
        <fullName evidence="1">HD/PDEase domain-containing protein</fullName>
    </recommendedName>
</protein>
<feature type="domain" description="HD/PDEase" evidence="1">
    <location>
        <begin position="27"/>
        <end position="165"/>
    </location>
</feature>
<dbReference type="PANTHER" id="PTHR40202:SF1">
    <property type="entry name" value="HD DOMAIN-CONTAINING PROTEIN"/>
    <property type="match status" value="1"/>
</dbReference>
<dbReference type="STRING" id="580166.AUP43_08165"/>
<organism evidence="2 3">
    <name type="scientific">Oceanibaculum pacificum</name>
    <dbReference type="NCBI Taxonomy" id="580166"/>
    <lineage>
        <taxon>Bacteria</taxon>
        <taxon>Pseudomonadati</taxon>
        <taxon>Pseudomonadota</taxon>
        <taxon>Alphaproteobacteria</taxon>
        <taxon>Rhodospirillales</taxon>
        <taxon>Oceanibaculaceae</taxon>
        <taxon>Oceanibaculum</taxon>
    </lineage>
</organism>
<keyword evidence="3" id="KW-1185">Reference proteome</keyword>
<name>A0A154W606_9PROT</name>
<dbReference type="RefSeq" id="WP_067555358.1">
    <property type="nucleotide sequence ID" value="NZ_LPXN01000102.1"/>
</dbReference>
<dbReference type="PANTHER" id="PTHR40202">
    <property type="match status" value="1"/>
</dbReference>
<dbReference type="InterPro" id="IPR006674">
    <property type="entry name" value="HD_domain"/>
</dbReference>
<evidence type="ECO:0000313" key="3">
    <source>
        <dbReference type="Proteomes" id="UP000076400"/>
    </source>
</evidence>
<comment type="caution">
    <text evidence="2">The sequence shown here is derived from an EMBL/GenBank/DDBJ whole genome shotgun (WGS) entry which is preliminary data.</text>
</comment>
<evidence type="ECO:0000313" key="2">
    <source>
        <dbReference type="EMBL" id="KZD08978.1"/>
    </source>
</evidence>
<dbReference type="CDD" id="cd00077">
    <property type="entry name" value="HDc"/>
    <property type="match status" value="1"/>
</dbReference>
<dbReference type="InterPro" id="IPR017670">
    <property type="entry name" value="Phosphonate_degrad-assoc"/>
</dbReference>
<dbReference type="AlphaFoldDB" id="A0A154W606"/>
<proteinExistence type="predicted"/>
<dbReference type="OrthoDB" id="823268at2"/>
<sequence>MATATSDTADTLFAIIDAQGGREYGTEPVTQLQHALQCASLAEQAGAQPALIVACLLHDIGHLIDPDANKARARGEDARHEAQAERYLKQWFGPDVIQPARLHVDAKRYLCATDVGYYDSLSPASKHSLEMQGGPFDREDEQEFIALPYARDAVMLRRWDDMAKLPDAVTPPLSHFRHYIDAVKLR</sequence>
<dbReference type="Gene3D" id="1.10.3210.10">
    <property type="entry name" value="Hypothetical protein af1432"/>
    <property type="match status" value="1"/>
</dbReference>
<dbReference type="InterPro" id="IPR003607">
    <property type="entry name" value="HD/PDEase_dom"/>
</dbReference>
<dbReference type="NCBIfam" id="TIGR03276">
    <property type="entry name" value="Phn-HD"/>
    <property type="match status" value="1"/>
</dbReference>
<evidence type="ECO:0000259" key="1">
    <source>
        <dbReference type="SMART" id="SM00471"/>
    </source>
</evidence>
<dbReference type="SUPFAM" id="SSF109604">
    <property type="entry name" value="HD-domain/PDEase-like"/>
    <property type="match status" value="1"/>
</dbReference>
<gene>
    <name evidence="2" type="ORF">AUP43_08165</name>
</gene>
<dbReference type="InterPro" id="IPR052567">
    <property type="entry name" value="OP_Dioxygenase"/>
</dbReference>
<dbReference type="Pfam" id="PF01966">
    <property type="entry name" value="HD"/>
    <property type="match status" value="1"/>
</dbReference>
<dbReference type="EMBL" id="LPXN01000102">
    <property type="protein sequence ID" value="KZD08978.1"/>
    <property type="molecule type" value="Genomic_DNA"/>
</dbReference>
<dbReference type="Proteomes" id="UP000076400">
    <property type="component" value="Unassembled WGS sequence"/>
</dbReference>